<evidence type="ECO:0000313" key="3">
    <source>
        <dbReference type="Proteomes" id="UP000032568"/>
    </source>
</evidence>
<keyword evidence="1" id="KW-1133">Transmembrane helix</keyword>
<gene>
    <name evidence="2" type="ORF">SG35_030895</name>
</gene>
<name>A0AAE9YVX6_9GAMM</name>
<dbReference type="Proteomes" id="UP000032568">
    <property type="component" value="Chromosome pTact"/>
</dbReference>
<evidence type="ECO:0000313" key="2">
    <source>
        <dbReference type="EMBL" id="WDE02166.1"/>
    </source>
</evidence>
<reference evidence="2 3" key="2">
    <citation type="journal article" date="2022" name="Mar. Drugs">
        <title>Bioassay-Guided Fractionation Leads to the Detection of Cholic Acid Generated by the Rare Thalassomonas sp.</title>
        <authorList>
            <person name="Pheiffer F."/>
            <person name="Schneider Y.K."/>
            <person name="Hansen E.H."/>
            <person name="Andersen J.H."/>
            <person name="Isaksson J."/>
            <person name="Busche T."/>
            <person name="R C."/>
            <person name="Kalinowski J."/>
            <person name="Zyl L.V."/>
            <person name="Trindade M."/>
        </authorList>
    </citation>
    <scope>NUCLEOTIDE SEQUENCE [LARGE SCALE GENOMIC DNA]</scope>
    <source>
        <strain evidence="2 3">A5K-106</strain>
    </source>
</reference>
<sequence length="58" mass="6660">MSTLKIQKPLTARDEQPCLINRLISVVGWISTPLLWLYIVLYLLVSGINSKFKSAKWL</sequence>
<dbReference type="AlphaFoldDB" id="A0AAE9YVX6"/>
<keyword evidence="3" id="KW-1185">Reference proteome</keyword>
<keyword evidence="1" id="KW-0812">Transmembrane</keyword>
<dbReference type="KEGG" id="tact:SG35_030895"/>
<accession>A0AAE9YVX6</accession>
<keyword evidence="1" id="KW-0472">Membrane</keyword>
<feature type="transmembrane region" description="Helical" evidence="1">
    <location>
        <begin position="20"/>
        <end position="45"/>
    </location>
</feature>
<dbReference type="RefSeq" id="WP_160298220.1">
    <property type="nucleotide sequence ID" value="NZ_CP059736.1"/>
</dbReference>
<dbReference type="EMBL" id="CP059736">
    <property type="protein sequence ID" value="WDE02166.1"/>
    <property type="molecule type" value="Genomic_DNA"/>
</dbReference>
<protein>
    <submittedName>
        <fullName evidence="2">Uncharacterized protein</fullName>
    </submittedName>
</protein>
<proteinExistence type="predicted"/>
<organism evidence="2 3">
    <name type="scientific">Thalassomonas actiniarum</name>
    <dbReference type="NCBI Taxonomy" id="485447"/>
    <lineage>
        <taxon>Bacteria</taxon>
        <taxon>Pseudomonadati</taxon>
        <taxon>Pseudomonadota</taxon>
        <taxon>Gammaproteobacteria</taxon>
        <taxon>Alteromonadales</taxon>
        <taxon>Colwelliaceae</taxon>
        <taxon>Thalassomonas</taxon>
    </lineage>
</organism>
<evidence type="ECO:0000256" key="1">
    <source>
        <dbReference type="SAM" id="Phobius"/>
    </source>
</evidence>
<reference evidence="2 3" key="1">
    <citation type="journal article" date="2015" name="Genome Announc.">
        <title>Draft Genome Sequences of Marine Isolates of Thalassomonas viridans and Thalassomonas actiniarum.</title>
        <authorList>
            <person name="Olonade I."/>
            <person name="van Zyl L.J."/>
            <person name="Trindade M."/>
        </authorList>
    </citation>
    <scope>NUCLEOTIDE SEQUENCE [LARGE SCALE GENOMIC DNA]</scope>
    <source>
        <strain evidence="2 3">A5K-106</strain>
    </source>
</reference>